<evidence type="ECO:0000313" key="2">
    <source>
        <dbReference type="EMBL" id="GGR01910.1"/>
    </source>
</evidence>
<name>A0A918C269_9ACTN</name>
<dbReference type="NCBIfam" id="NF041823">
    <property type="entry name" value="daptide_RRE"/>
    <property type="match status" value="1"/>
</dbReference>
<keyword evidence="3" id="KW-1185">Reference proteome</keyword>
<reference evidence="2" key="1">
    <citation type="journal article" date="2014" name="Int. J. Syst. Evol. Microbiol.">
        <title>Complete genome sequence of Corynebacterium casei LMG S-19264T (=DSM 44701T), isolated from a smear-ripened cheese.</title>
        <authorList>
            <consortium name="US DOE Joint Genome Institute (JGI-PGF)"/>
            <person name="Walter F."/>
            <person name="Albersmeier A."/>
            <person name="Kalinowski J."/>
            <person name="Ruckert C."/>
        </authorList>
    </citation>
    <scope>NUCLEOTIDE SEQUENCE</scope>
    <source>
        <strain evidence="2">JCM 4403</strain>
    </source>
</reference>
<sequence length="351" mass="36507">MFMPEIAVPAIEWGTGRPWPGRSRPHGAPATVVLADAACLPRLLASALTAAGTTVLVPHTEPGLTTDHDGVTVLTYEGDLTGDGTGEAGLHPDFYLHTLRYERPGLHPPLAPTLLRADGDAGLDAYLADADRARTEGDFAPLPTHPAVRLADHRALGAAPDGDGPLLRLHVTPDGTVSTTPGGTPLGDLGSTPGELDRAWRAAPGPHPEVVRRPWLGRYLAAVDAVRAARTRGLDRIRVSGFGPRPGPATDPDAAADATDPALPLLLRDGDRALVHDPRSGRTVSLSADAAHAAEALLTTGDAERASRHADPAAVAAVDTWFGATGIPLTHGPATGPADRTPPHRHEELAR</sequence>
<dbReference type="InterPro" id="IPR049693">
    <property type="entry name" value="Daptide_RRE"/>
</dbReference>
<comment type="caution">
    <text evidence="2">The sequence shown here is derived from an EMBL/GenBank/DDBJ whole genome shotgun (WGS) entry which is preliminary data.</text>
</comment>
<dbReference type="AlphaFoldDB" id="A0A918C269"/>
<gene>
    <name evidence="2" type="ORF">GCM10010280_57320</name>
</gene>
<protein>
    <submittedName>
        <fullName evidence="2">Uncharacterized protein</fullName>
    </submittedName>
</protein>
<feature type="compositionally biased region" description="Basic and acidic residues" evidence="1">
    <location>
        <begin position="341"/>
        <end position="351"/>
    </location>
</feature>
<dbReference type="EMBL" id="BMTU01000015">
    <property type="protein sequence ID" value="GGR01910.1"/>
    <property type="molecule type" value="Genomic_DNA"/>
</dbReference>
<proteinExistence type="predicted"/>
<organism evidence="2 3">
    <name type="scientific">Streptomyces pilosus</name>
    <dbReference type="NCBI Taxonomy" id="28893"/>
    <lineage>
        <taxon>Bacteria</taxon>
        <taxon>Bacillati</taxon>
        <taxon>Actinomycetota</taxon>
        <taxon>Actinomycetes</taxon>
        <taxon>Kitasatosporales</taxon>
        <taxon>Streptomycetaceae</taxon>
        <taxon>Streptomyces</taxon>
    </lineage>
</organism>
<feature type="region of interest" description="Disordered" evidence="1">
    <location>
        <begin position="326"/>
        <end position="351"/>
    </location>
</feature>
<reference evidence="2" key="2">
    <citation type="submission" date="2020-09" db="EMBL/GenBank/DDBJ databases">
        <authorList>
            <person name="Sun Q."/>
            <person name="Ohkuma M."/>
        </authorList>
    </citation>
    <scope>NUCLEOTIDE SEQUENCE</scope>
    <source>
        <strain evidence="2">JCM 4403</strain>
    </source>
</reference>
<evidence type="ECO:0000256" key="1">
    <source>
        <dbReference type="SAM" id="MobiDB-lite"/>
    </source>
</evidence>
<dbReference type="Proteomes" id="UP000656732">
    <property type="component" value="Unassembled WGS sequence"/>
</dbReference>
<accession>A0A918C269</accession>
<evidence type="ECO:0000313" key="3">
    <source>
        <dbReference type="Proteomes" id="UP000656732"/>
    </source>
</evidence>